<dbReference type="Gene3D" id="3.40.710.10">
    <property type="entry name" value="DD-peptidase/beta-lactamase superfamily"/>
    <property type="match status" value="1"/>
</dbReference>
<evidence type="ECO:0000256" key="1">
    <source>
        <dbReference type="SAM" id="SignalP"/>
    </source>
</evidence>
<dbReference type="Proteomes" id="UP001206572">
    <property type="component" value="Unassembled WGS sequence"/>
</dbReference>
<dbReference type="SUPFAM" id="SSF56601">
    <property type="entry name" value="beta-lactamase/transpeptidase-like"/>
    <property type="match status" value="1"/>
</dbReference>
<gene>
    <name evidence="3" type="ORF">NX780_07695</name>
</gene>
<feature type="domain" description="Beta-lactamase-related" evidence="2">
    <location>
        <begin position="48"/>
        <end position="396"/>
    </location>
</feature>
<dbReference type="EMBL" id="JANUHA010000004">
    <property type="protein sequence ID" value="MCS0596231.1"/>
    <property type="molecule type" value="Genomic_DNA"/>
</dbReference>
<dbReference type="Pfam" id="PF00144">
    <property type="entry name" value="Beta-lactamase"/>
    <property type="match status" value="1"/>
</dbReference>
<protein>
    <submittedName>
        <fullName evidence="3">Beta-lactamase family protein</fullName>
    </submittedName>
</protein>
<name>A0ABT2AJ17_9BURK</name>
<evidence type="ECO:0000313" key="4">
    <source>
        <dbReference type="Proteomes" id="UP001206572"/>
    </source>
</evidence>
<dbReference type="InterPro" id="IPR001466">
    <property type="entry name" value="Beta-lactam-related"/>
</dbReference>
<proteinExistence type="predicted"/>
<dbReference type="PANTHER" id="PTHR46825:SF9">
    <property type="entry name" value="BETA-LACTAMASE-RELATED DOMAIN-CONTAINING PROTEIN"/>
    <property type="match status" value="1"/>
</dbReference>
<dbReference type="RefSeq" id="WP_258827278.1">
    <property type="nucleotide sequence ID" value="NZ_JANUHA010000004.1"/>
</dbReference>
<accession>A0ABT2AJ17</accession>
<feature type="signal peptide" evidence="1">
    <location>
        <begin position="1"/>
        <end position="26"/>
    </location>
</feature>
<reference evidence="3 4" key="1">
    <citation type="submission" date="2022-08" db="EMBL/GenBank/DDBJ databases">
        <title>Reclassification of Massilia species as members of the genera Telluria, Duganella, Pseudoduganella, Mokoshia gen. nov. and Zemynaea gen. nov. using orthogonal and non-orthogonal genome-based approaches.</title>
        <authorList>
            <person name="Bowman J.P."/>
        </authorList>
    </citation>
    <scope>NUCLEOTIDE SEQUENCE [LARGE SCALE GENOMIC DNA]</scope>
    <source>
        <strain evidence="3 4">JCM 31661</strain>
    </source>
</reference>
<evidence type="ECO:0000313" key="3">
    <source>
        <dbReference type="EMBL" id="MCS0596231.1"/>
    </source>
</evidence>
<sequence length="515" mass="56205">MHRPSRLALYSLVVVLGAAAVAPLHAQAPAQPQAQGRGERVAALLPEIDRMYAELADKAHLPGLVYGVVLDGKLVHVRSLGLADVGRKIPVSSSSEFRIASMSKSFVAMAALKLRDAGKLRLDDPVADHLPELRRVQLPTRDSPALTIRHLMTMTTGLPEDNPWGDRQMALSNARIEQLVGAGLSFSNAPGQAYEYSNLGYILLGKVVSKASGMRFQDYVTREILRPLGMNNTRWEYTQAAPGKLALGYRWDRDHWETEPILPDGDGAAMGGLITTADDFARYIAFHLDAWPARDDPDRGPLRRASLREMHLPQVFATLAAKGTTTDNKTANPRVHFYSYGLDWTRDSRDVVTSGHAGGLPGYGSQFRFAPGHGVGVFAFTNLRYGPVYGPTNKALHILLERAGLGPRPIAVSPILATRHTQVAQLVQTWDAALGSAIAADNLFLDRSREDWIVHARDTLAPIGKITSVGPIEAENGLRGTFPLVGERGTVNVKFTLTPEREPKVQEIQLTPVKP</sequence>
<dbReference type="InterPro" id="IPR012338">
    <property type="entry name" value="Beta-lactam/transpept-like"/>
</dbReference>
<comment type="caution">
    <text evidence="3">The sequence shown here is derived from an EMBL/GenBank/DDBJ whole genome shotgun (WGS) entry which is preliminary data.</text>
</comment>
<evidence type="ECO:0000259" key="2">
    <source>
        <dbReference type="Pfam" id="PF00144"/>
    </source>
</evidence>
<feature type="chain" id="PRO_5046585292" evidence="1">
    <location>
        <begin position="27"/>
        <end position="515"/>
    </location>
</feature>
<organism evidence="3 4">
    <name type="scientific">Massilia agri</name>
    <dbReference type="NCBI Taxonomy" id="1886785"/>
    <lineage>
        <taxon>Bacteria</taxon>
        <taxon>Pseudomonadati</taxon>
        <taxon>Pseudomonadota</taxon>
        <taxon>Betaproteobacteria</taxon>
        <taxon>Burkholderiales</taxon>
        <taxon>Oxalobacteraceae</taxon>
        <taxon>Telluria group</taxon>
        <taxon>Massilia</taxon>
    </lineage>
</organism>
<keyword evidence="4" id="KW-1185">Reference proteome</keyword>
<keyword evidence="1" id="KW-0732">Signal</keyword>
<dbReference type="PANTHER" id="PTHR46825">
    <property type="entry name" value="D-ALANYL-D-ALANINE-CARBOXYPEPTIDASE/ENDOPEPTIDASE AMPH"/>
    <property type="match status" value="1"/>
</dbReference>
<dbReference type="InterPro" id="IPR050491">
    <property type="entry name" value="AmpC-like"/>
</dbReference>